<organism evidence="1 2">
    <name type="scientific">Lophium mytilinum</name>
    <dbReference type="NCBI Taxonomy" id="390894"/>
    <lineage>
        <taxon>Eukaryota</taxon>
        <taxon>Fungi</taxon>
        <taxon>Dikarya</taxon>
        <taxon>Ascomycota</taxon>
        <taxon>Pezizomycotina</taxon>
        <taxon>Dothideomycetes</taxon>
        <taxon>Pleosporomycetidae</taxon>
        <taxon>Mytilinidiales</taxon>
        <taxon>Mytilinidiaceae</taxon>
        <taxon>Lophium</taxon>
    </lineage>
</organism>
<keyword evidence="2" id="KW-1185">Reference proteome</keyword>
<evidence type="ECO:0008006" key="3">
    <source>
        <dbReference type="Google" id="ProtNLM"/>
    </source>
</evidence>
<dbReference type="Proteomes" id="UP000799750">
    <property type="component" value="Unassembled WGS sequence"/>
</dbReference>
<dbReference type="OrthoDB" id="10025998at2759"/>
<reference evidence="1" key="1">
    <citation type="journal article" date="2020" name="Stud. Mycol.">
        <title>101 Dothideomycetes genomes: a test case for predicting lifestyles and emergence of pathogens.</title>
        <authorList>
            <person name="Haridas S."/>
            <person name="Albert R."/>
            <person name="Binder M."/>
            <person name="Bloem J."/>
            <person name="Labutti K."/>
            <person name="Salamov A."/>
            <person name="Andreopoulos B."/>
            <person name="Baker S."/>
            <person name="Barry K."/>
            <person name="Bills G."/>
            <person name="Bluhm B."/>
            <person name="Cannon C."/>
            <person name="Castanera R."/>
            <person name="Culley D."/>
            <person name="Daum C."/>
            <person name="Ezra D."/>
            <person name="Gonzalez J."/>
            <person name="Henrissat B."/>
            <person name="Kuo A."/>
            <person name="Liang C."/>
            <person name="Lipzen A."/>
            <person name="Lutzoni F."/>
            <person name="Magnuson J."/>
            <person name="Mondo S."/>
            <person name="Nolan M."/>
            <person name="Ohm R."/>
            <person name="Pangilinan J."/>
            <person name="Park H.-J."/>
            <person name="Ramirez L."/>
            <person name="Alfaro M."/>
            <person name="Sun H."/>
            <person name="Tritt A."/>
            <person name="Yoshinaga Y."/>
            <person name="Zwiers L.-H."/>
            <person name="Turgeon B."/>
            <person name="Goodwin S."/>
            <person name="Spatafora J."/>
            <person name="Crous P."/>
            <person name="Grigoriev I."/>
        </authorList>
    </citation>
    <scope>NUCLEOTIDE SEQUENCE</scope>
    <source>
        <strain evidence="1">CBS 269.34</strain>
    </source>
</reference>
<gene>
    <name evidence="1" type="ORF">BU16DRAFT_554043</name>
</gene>
<sequence>MAPTMLMIECSPAVGAPPSHSATMSPPTPSPLVKFLSNADSHWPIFEAITRNLEPSDLINLRRVSSSLAEVYATAAKSQWNINTSLRKFFKDPIAFRNKMGELSAFISGKFALNFFDRCSPGDRLDLYIKAAHDSKWNMTMFLKDAGYASDSGAAAQLVEADETSISVWSKEGSRTRIFLHYRRADHLYMRDSSYRTEPIEEILTLGRQYCTDLSNIITSTKAYAPYACWTFKKHRSYMMTDTAPIQLAKEALHLVYEARRIIHNIRLQGQDEYDNSTTIVRNLSDGHTWSMALDGEGMAMPATSDAHVDDTQFICITQGDDERMCNRHFAYFGWVECHFQDSAYRRAGHFRRYYRNRTLAEGERASFGLFYD</sequence>
<evidence type="ECO:0000313" key="2">
    <source>
        <dbReference type="Proteomes" id="UP000799750"/>
    </source>
</evidence>
<dbReference type="EMBL" id="MU004181">
    <property type="protein sequence ID" value="KAF2501985.1"/>
    <property type="molecule type" value="Genomic_DNA"/>
</dbReference>
<accession>A0A6A6RB10</accession>
<proteinExistence type="predicted"/>
<evidence type="ECO:0000313" key="1">
    <source>
        <dbReference type="EMBL" id="KAF2501985.1"/>
    </source>
</evidence>
<dbReference type="AlphaFoldDB" id="A0A6A6RB10"/>
<name>A0A6A6RB10_9PEZI</name>
<protein>
    <recommendedName>
        <fullName evidence="3">F-box domain-containing protein</fullName>
    </recommendedName>
</protein>